<dbReference type="GO" id="GO:0004805">
    <property type="term" value="F:trehalose-phosphatase activity"/>
    <property type="evidence" value="ECO:0007669"/>
    <property type="project" value="UniProtKB-EC"/>
</dbReference>
<dbReference type="Proteomes" id="UP000194420">
    <property type="component" value="Unassembled WGS sequence"/>
</dbReference>
<dbReference type="InterPro" id="IPR023214">
    <property type="entry name" value="HAD_sf"/>
</dbReference>
<proteinExistence type="inferred from homology"/>
<dbReference type="NCBIfam" id="TIGR01484">
    <property type="entry name" value="HAD-SF-IIB"/>
    <property type="match status" value="1"/>
</dbReference>
<name>A0A1Y6FFX0_9SPHN</name>
<dbReference type="PANTHER" id="PTHR43768:SF3">
    <property type="entry name" value="TREHALOSE 6-PHOSPHATE PHOSPHATASE"/>
    <property type="match status" value="1"/>
</dbReference>
<dbReference type="Gene3D" id="3.40.50.1000">
    <property type="entry name" value="HAD superfamily/HAD-like"/>
    <property type="match status" value="1"/>
</dbReference>
<dbReference type="EMBL" id="FXWG01000003">
    <property type="protein sequence ID" value="SMQ73529.1"/>
    <property type="molecule type" value="Genomic_DNA"/>
</dbReference>
<organism evidence="5 6">
    <name type="scientific">Altererythrobacter xiamenensis</name>
    <dbReference type="NCBI Taxonomy" id="1316679"/>
    <lineage>
        <taxon>Bacteria</taxon>
        <taxon>Pseudomonadati</taxon>
        <taxon>Pseudomonadota</taxon>
        <taxon>Alphaproteobacteria</taxon>
        <taxon>Sphingomonadales</taxon>
        <taxon>Erythrobacteraceae</taxon>
        <taxon>Altererythrobacter</taxon>
    </lineage>
</organism>
<evidence type="ECO:0000256" key="4">
    <source>
        <dbReference type="RuleBase" id="RU361117"/>
    </source>
</evidence>
<dbReference type="AlphaFoldDB" id="A0A1Y6FFX0"/>
<dbReference type="NCBIfam" id="TIGR00685">
    <property type="entry name" value="T6PP"/>
    <property type="match status" value="1"/>
</dbReference>
<dbReference type="EC" id="3.1.3.12" evidence="4"/>
<comment type="function">
    <text evidence="4">Removes the phosphate from trehalose 6-phosphate to produce free trehalose.</text>
</comment>
<evidence type="ECO:0000256" key="2">
    <source>
        <dbReference type="ARBA" id="ARBA00008770"/>
    </source>
</evidence>
<comment type="pathway">
    <text evidence="1 4">Glycan biosynthesis; trehalose biosynthesis.</text>
</comment>
<dbReference type="GO" id="GO:0005992">
    <property type="term" value="P:trehalose biosynthetic process"/>
    <property type="evidence" value="ECO:0007669"/>
    <property type="project" value="UniProtKB-UniPathway"/>
</dbReference>
<dbReference type="PANTHER" id="PTHR43768">
    <property type="entry name" value="TREHALOSE 6-PHOSPHATE PHOSPHATASE"/>
    <property type="match status" value="1"/>
</dbReference>
<keyword evidence="4" id="KW-0460">Magnesium</keyword>
<keyword evidence="3 4" id="KW-0378">Hydrolase</keyword>
<dbReference type="UniPathway" id="UPA00299"/>
<reference evidence="6" key="1">
    <citation type="submission" date="2017-04" db="EMBL/GenBank/DDBJ databases">
        <authorList>
            <person name="Varghese N."/>
            <person name="Submissions S."/>
        </authorList>
    </citation>
    <scope>NUCLEOTIDE SEQUENCE [LARGE SCALE GENOMIC DNA]</scope>
</reference>
<dbReference type="InterPro" id="IPR044651">
    <property type="entry name" value="OTSB-like"/>
</dbReference>
<sequence>MLSTLLRERSVALFLDFDGTLVDIAQGPDAIMVPEGLRDHLLQLDAALEGRLALVSGRSLADLERHLGPVPIARAGSHGAECVLGDGRMIGEPPAPVPQALKAELAKLEEMHSGLEIEHKSFGIGMHYRAAPDLEGTIVEQGRILASSYGMTIKQGKCVVELMTAKTDKGRAVRSFMEIEQFAGAMPVFVGDDITDEDGFAASGEFDGFGIAVGEREPKLARYHLASTDAVRSWMQL</sequence>
<dbReference type="Pfam" id="PF02358">
    <property type="entry name" value="Trehalose_PPase"/>
    <property type="match status" value="1"/>
</dbReference>
<gene>
    <name evidence="5" type="ORF">SAMN06297468_2224</name>
</gene>
<keyword evidence="4" id="KW-0479">Metal-binding</keyword>
<dbReference type="OrthoDB" id="9814913at2"/>
<dbReference type="InterPro" id="IPR003337">
    <property type="entry name" value="Trehalose_PPase"/>
</dbReference>
<comment type="similarity">
    <text evidence="2 4">Belongs to the trehalose phosphatase family.</text>
</comment>
<evidence type="ECO:0000313" key="5">
    <source>
        <dbReference type="EMBL" id="SMQ73529.1"/>
    </source>
</evidence>
<dbReference type="SUPFAM" id="SSF56784">
    <property type="entry name" value="HAD-like"/>
    <property type="match status" value="1"/>
</dbReference>
<comment type="cofactor">
    <cofactor evidence="4">
        <name>Mg(2+)</name>
        <dbReference type="ChEBI" id="CHEBI:18420"/>
    </cofactor>
</comment>
<protein>
    <recommendedName>
        <fullName evidence="4">Trehalose 6-phosphate phosphatase</fullName>
        <ecNumber evidence="4">3.1.3.12</ecNumber>
    </recommendedName>
</protein>
<keyword evidence="6" id="KW-1185">Reference proteome</keyword>
<dbReference type="GO" id="GO:0046872">
    <property type="term" value="F:metal ion binding"/>
    <property type="evidence" value="ECO:0007669"/>
    <property type="project" value="UniProtKB-KW"/>
</dbReference>
<accession>A0A1Y6FFX0</accession>
<dbReference type="InterPro" id="IPR006379">
    <property type="entry name" value="HAD-SF_hydro_IIB"/>
</dbReference>
<comment type="catalytic activity">
    <reaction evidence="4">
        <text>alpha,alpha-trehalose 6-phosphate + H2O = alpha,alpha-trehalose + phosphate</text>
        <dbReference type="Rhea" id="RHEA:23420"/>
        <dbReference type="ChEBI" id="CHEBI:15377"/>
        <dbReference type="ChEBI" id="CHEBI:16551"/>
        <dbReference type="ChEBI" id="CHEBI:43474"/>
        <dbReference type="ChEBI" id="CHEBI:58429"/>
        <dbReference type="EC" id="3.1.3.12"/>
    </reaction>
</comment>
<evidence type="ECO:0000256" key="3">
    <source>
        <dbReference type="ARBA" id="ARBA00022801"/>
    </source>
</evidence>
<evidence type="ECO:0000313" key="6">
    <source>
        <dbReference type="Proteomes" id="UP000194420"/>
    </source>
</evidence>
<dbReference type="Gene3D" id="3.30.70.1020">
    <property type="entry name" value="Trehalose-6-phosphate phosphatase related protein, domain 2"/>
    <property type="match status" value="1"/>
</dbReference>
<dbReference type="InterPro" id="IPR036412">
    <property type="entry name" value="HAD-like_sf"/>
</dbReference>
<evidence type="ECO:0000256" key="1">
    <source>
        <dbReference type="ARBA" id="ARBA00005199"/>
    </source>
</evidence>